<proteinExistence type="predicted"/>
<feature type="region of interest" description="Disordered" evidence="1">
    <location>
        <begin position="115"/>
        <end position="136"/>
    </location>
</feature>
<accession>A0AAD2CTR7</accession>
<dbReference type="EMBL" id="CAKOGP040001113">
    <property type="protein sequence ID" value="CAJ1943595.1"/>
    <property type="molecule type" value="Genomic_DNA"/>
</dbReference>
<keyword evidence="3" id="KW-1185">Reference proteome</keyword>
<feature type="region of interest" description="Disordered" evidence="1">
    <location>
        <begin position="1"/>
        <end position="31"/>
    </location>
</feature>
<feature type="region of interest" description="Disordered" evidence="1">
    <location>
        <begin position="259"/>
        <end position="283"/>
    </location>
</feature>
<evidence type="ECO:0000313" key="3">
    <source>
        <dbReference type="Proteomes" id="UP001295423"/>
    </source>
</evidence>
<protein>
    <submittedName>
        <fullName evidence="2">Uncharacterized protein</fullName>
    </submittedName>
</protein>
<gene>
    <name evidence="2" type="ORF">CYCCA115_LOCUS8520</name>
</gene>
<organism evidence="2 3">
    <name type="scientific">Cylindrotheca closterium</name>
    <dbReference type="NCBI Taxonomy" id="2856"/>
    <lineage>
        <taxon>Eukaryota</taxon>
        <taxon>Sar</taxon>
        <taxon>Stramenopiles</taxon>
        <taxon>Ochrophyta</taxon>
        <taxon>Bacillariophyta</taxon>
        <taxon>Bacillariophyceae</taxon>
        <taxon>Bacillariophycidae</taxon>
        <taxon>Bacillariales</taxon>
        <taxon>Bacillariaceae</taxon>
        <taxon>Cylindrotheca</taxon>
    </lineage>
</organism>
<sequence length="283" mass="32240">MASQDASDLPTHEKLQGGPQGKPNDDAETSWDAVLPYTGLLGREDESVDLFSFVTNDVEPRNGQFDPKQWPPTRAGLRLLLDHLQKIAIQHGSDFNVDISKGWLLCKRCRKNYTEKNKQSDEDGEPTKARAIHTSKDNTSENNKVCKCRIRMLIHKPDKPDGYIYVSCRGVKCHKYHPREDSKQFSVNLNQLLVDQQTKNLRNQSRDDIQKKAMNIHRLCGTNQKSANIVVATMAELERFLNQQKNIAAAKAQQARKREADSAAALLTIRKTQKKARKEEKHR</sequence>
<dbReference type="Proteomes" id="UP001295423">
    <property type="component" value="Unassembled WGS sequence"/>
</dbReference>
<reference evidence="2" key="1">
    <citation type="submission" date="2023-08" db="EMBL/GenBank/DDBJ databases">
        <authorList>
            <person name="Audoor S."/>
            <person name="Bilcke G."/>
        </authorList>
    </citation>
    <scope>NUCLEOTIDE SEQUENCE</scope>
</reference>
<evidence type="ECO:0000256" key="1">
    <source>
        <dbReference type="SAM" id="MobiDB-lite"/>
    </source>
</evidence>
<name>A0AAD2CTR7_9STRA</name>
<comment type="caution">
    <text evidence="2">The sequence shown here is derived from an EMBL/GenBank/DDBJ whole genome shotgun (WGS) entry which is preliminary data.</text>
</comment>
<evidence type="ECO:0000313" key="2">
    <source>
        <dbReference type="EMBL" id="CAJ1943595.1"/>
    </source>
</evidence>
<dbReference type="AlphaFoldDB" id="A0AAD2CTR7"/>